<accession>A0A7V5NYY5</accession>
<protein>
    <submittedName>
        <fullName evidence="1">Uncharacterized protein</fullName>
    </submittedName>
</protein>
<gene>
    <name evidence="1" type="ORF">ENJ96_02315</name>
</gene>
<dbReference type="EMBL" id="DROK01000065">
    <property type="protein sequence ID" value="HHI96666.1"/>
    <property type="molecule type" value="Genomic_DNA"/>
</dbReference>
<dbReference type="Proteomes" id="UP000886101">
    <property type="component" value="Unassembled WGS sequence"/>
</dbReference>
<evidence type="ECO:0000313" key="1">
    <source>
        <dbReference type="EMBL" id="HHI96666.1"/>
    </source>
</evidence>
<organism evidence="1">
    <name type="scientific">Thermodesulfatator atlanticus</name>
    <dbReference type="NCBI Taxonomy" id="501497"/>
    <lineage>
        <taxon>Bacteria</taxon>
        <taxon>Pseudomonadati</taxon>
        <taxon>Thermodesulfobacteriota</taxon>
        <taxon>Thermodesulfobacteria</taxon>
        <taxon>Thermodesulfobacteriales</taxon>
        <taxon>Thermodesulfatatoraceae</taxon>
        <taxon>Thermodesulfatator</taxon>
    </lineage>
</organism>
<name>A0A7V5NYY5_9BACT</name>
<sequence>MKIHDRILQNITAKSQNSSNTPKGEPFKEVLNKVLSSSPAAGQETSLPETLNEVYSLAEEVISLLEKAAKGDQLALEELLPKTRELEKLSAKLEGTAKEFLTELSLTAAVSKAKLEEGLL</sequence>
<dbReference type="AlphaFoldDB" id="A0A7V5NYY5"/>
<proteinExistence type="predicted"/>
<comment type="caution">
    <text evidence="1">The sequence shown here is derived from an EMBL/GenBank/DDBJ whole genome shotgun (WGS) entry which is preliminary data.</text>
</comment>
<reference evidence="1" key="1">
    <citation type="journal article" date="2020" name="mSystems">
        <title>Genome- and Community-Level Interaction Insights into Carbon Utilization and Element Cycling Functions of Hydrothermarchaeota in Hydrothermal Sediment.</title>
        <authorList>
            <person name="Zhou Z."/>
            <person name="Liu Y."/>
            <person name="Xu W."/>
            <person name="Pan J."/>
            <person name="Luo Z.H."/>
            <person name="Li M."/>
        </authorList>
    </citation>
    <scope>NUCLEOTIDE SEQUENCE [LARGE SCALE GENOMIC DNA]</scope>
    <source>
        <strain evidence="1">HyVt-533</strain>
    </source>
</reference>